<name>A0A2U2BIZ7_ALCFA</name>
<dbReference type="PANTHER" id="PTHR43471">
    <property type="entry name" value="ABC TRANSPORTER PERMEASE"/>
    <property type="match status" value="1"/>
</dbReference>
<gene>
    <name evidence="2" type="ORF">DF183_12495</name>
</gene>
<protein>
    <recommendedName>
        <fullName evidence="4">ABC transporter permease</fullName>
    </recommendedName>
</protein>
<feature type="transmembrane region" description="Helical" evidence="1">
    <location>
        <begin position="142"/>
        <end position="163"/>
    </location>
</feature>
<feature type="transmembrane region" description="Helical" evidence="1">
    <location>
        <begin position="20"/>
        <end position="38"/>
    </location>
</feature>
<feature type="transmembrane region" description="Helical" evidence="1">
    <location>
        <begin position="175"/>
        <end position="198"/>
    </location>
</feature>
<feature type="transmembrane region" description="Helical" evidence="1">
    <location>
        <begin position="58"/>
        <end position="79"/>
    </location>
</feature>
<evidence type="ECO:0000256" key="1">
    <source>
        <dbReference type="SAM" id="Phobius"/>
    </source>
</evidence>
<proteinExistence type="predicted"/>
<keyword evidence="1" id="KW-0812">Transmembrane</keyword>
<evidence type="ECO:0000313" key="2">
    <source>
        <dbReference type="EMBL" id="PWE13971.1"/>
    </source>
</evidence>
<comment type="caution">
    <text evidence="2">The sequence shown here is derived from an EMBL/GenBank/DDBJ whole genome shotgun (WGS) entry which is preliminary data.</text>
</comment>
<dbReference type="Proteomes" id="UP000245216">
    <property type="component" value="Unassembled WGS sequence"/>
</dbReference>
<dbReference type="Pfam" id="PF12679">
    <property type="entry name" value="ABC2_membrane_2"/>
    <property type="match status" value="1"/>
</dbReference>
<reference evidence="2 3" key="1">
    <citation type="submission" date="2018-05" db="EMBL/GenBank/DDBJ databases">
        <title>Genome Sequence of an Efficient Indole-Degrading Bacterium, Alcaligenes sp.YBY.</title>
        <authorList>
            <person name="Yang B."/>
        </authorList>
    </citation>
    <scope>NUCLEOTIDE SEQUENCE [LARGE SCALE GENOMIC DNA]</scope>
    <source>
        <strain evidence="2 3">YBY</strain>
    </source>
</reference>
<sequence>MNPVLIIIQKEVRDGLRNRWVLAVTLLLAALALSLGFLGSAPTGSVKVDPLTVTVVSLSSLSIFLIPLIAMLLSYDAIVGEIERGTMSLLLSYPVHRWQVLVGKFLGHALILSLSTVVGYGLAGITLQVAHGGLDFSVWTPFLAMMGASVLLGASFLSMGYFISTLVRERATAAGLAIGIWLFFVVIYDMALLGILVADQGAMIPASWLNIILLFNPTDVYRLLNLTGYENVAMFAGMAGLSEQARLPASVLMGVLLLWIAVPFGLASLVFKRKAL</sequence>
<feature type="transmembrane region" description="Helical" evidence="1">
    <location>
        <begin position="100"/>
        <end position="122"/>
    </location>
</feature>
<dbReference type="PANTHER" id="PTHR43471:SF1">
    <property type="entry name" value="ABC TRANSPORTER PERMEASE PROTEIN NOSY-RELATED"/>
    <property type="match status" value="1"/>
</dbReference>
<dbReference type="RefSeq" id="WP_109089228.1">
    <property type="nucleotide sequence ID" value="NZ_QEXO01000003.1"/>
</dbReference>
<dbReference type="GO" id="GO:0140359">
    <property type="term" value="F:ABC-type transporter activity"/>
    <property type="evidence" value="ECO:0007669"/>
    <property type="project" value="InterPro"/>
</dbReference>
<keyword evidence="1" id="KW-1133">Transmembrane helix</keyword>
<keyword evidence="1" id="KW-0472">Membrane</keyword>
<organism evidence="2 3">
    <name type="scientific">Alcaligenes faecalis</name>
    <dbReference type="NCBI Taxonomy" id="511"/>
    <lineage>
        <taxon>Bacteria</taxon>
        <taxon>Pseudomonadati</taxon>
        <taxon>Pseudomonadota</taxon>
        <taxon>Betaproteobacteria</taxon>
        <taxon>Burkholderiales</taxon>
        <taxon>Alcaligenaceae</taxon>
        <taxon>Alcaligenes</taxon>
    </lineage>
</organism>
<dbReference type="AlphaFoldDB" id="A0A2U2BIZ7"/>
<feature type="transmembrane region" description="Helical" evidence="1">
    <location>
        <begin position="251"/>
        <end position="271"/>
    </location>
</feature>
<evidence type="ECO:0008006" key="4">
    <source>
        <dbReference type="Google" id="ProtNLM"/>
    </source>
</evidence>
<dbReference type="EMBL" id="QEXO01000003">
    <property type="protein sequence ID" value="PWE13971.1"/>
    <property type="molecule type" value="Genomic_DNA"/>
</dbReference>
<reference evidence="2 3" key="2">
    <citation type="submission" date="2018-05" db="EMBL/GenBank/DDBJ databases">
        <authorList>
            <person name="Lanie J.A."/>
            <person name="Ng W.-L."/>
            <person name="Kazmierczak K.M."/>
            <person name="Andrzejewski T.M."/>
            <person name="Davidsen T.M."/>
            <person name="Wayne K.J."/>
            <person name="Tettelin H."/>
            <person name="Glass J.I."/>
            <person name="Rusch D."/>
            <person name="Podicherti R."/>
            <person name="Tsui H.-C.T."/>
            <person name="Winkler M.E."/>
        </authorList>
    </citation>
    <scope>NUCLEOTIDE SEQUENCE [LARGE SCALE GENOMIC DNA]</scope>
    <source>
        <strain evidence="2 3">YBY</strain>
    </source>
</reference>
<dbReference type="STRING" id="511.UZ73_12430"/>
<evidence type="ECO:0000313" key="3">
    <source>
        <dbReference type="Proteomes" id="UP000245216"/>
    </source>
</evidence>
<dbReference type="GO" id="GO:0005886">
    <property type="term" value="C:plasma membrane"/>
    <property type="evidence" value="ECO:0007669"/>
    <property type="project" value="UniProtKB-SubCell"/>
</dbReference>
<accession>A0A2U2BIZ7</accession>